<dbReference type="Proteomes" id="UP000287651">
    <property type="component" value="Unassembled WGS sequence"/>
</dbReference>
<dbReference type="EMBL" id="AMZH03020184">
    <property type="protein sequence ID" value="RRT39435.1"/>
    <property type="molecule type" value="Genomic_DNA"/>
</dbReference>
<organism evidence="1 2">
    <name type="scientific">Ensete ventricosum</name>
    <name type="common">Abyssinian banana</name>
    <name type="synonym">Musa ensete</name>
    <dbReference type="NCBI Taxonomy" id="4639"/>
    <lineage>
        <taxon>Eukaryota</taxon>
        <taxon>Viridiplantae</taxon>
        <taxon>Streptophyta</taxon>
        <taxon>Embryophyta</taxon>
        <taxon>Tracheophyta</taxon>
        <taxon>Spermatophyta</taxon>
        <taxon>Magnoliopsida</taxon>
        <taxon>Liliopsida</taxon>
        <taxon>Zingiberales</taxon>
        <taxon>Musaceae</taxon>
        <taxon>Ensete</taxon>
    </lineage>
</organism>
<proteinExistence type="predicted"/>
<reference evidence="1 2" key="1">
    <citation type="journal article" date="2014" name="Agronomy (Basel)">
        <title>A Draft Genome Sequence for Ensete ventricosum, the Drought-Tolerant Tree Against Hunger.</title>
        <authorList>
            <person name="Harrison J."/>
            <person name="Moore K.A."/>
            <person name="Paszkiewicz K."/>
            <person name="Jones T."/>
            <person name="Grant M."/>
            <person name="Ambacheew D."/>
            <person name="Muzemil S."/>
            <person name="Studholme D.J."/>
        </authorList>
    </citation>
    <scope>NUCLEOTIDE SEQUENCE [LARGE SCALE GENOMIC DNA]</scope>
</reference>
<dbReference type="AlphaFoldDB" id="A0A426XIX4"/>
<accession>A0A426XIX4</accession>
<sequence length="106" mass="12633">MRTHKNSRISLHHHHHLHKIKNLKMIKIRKKIKRKTMTRRMNSKSSKYLMSLSLMPKVGSWMKSFSFLRNKHKDIEVKLGEQRMLSFQKIGADISSLCFQSTCRVL</sequence>
<evidence type="ECO:0000313" key="1">
    <source>
        <dbReference type="EMBL" id="RRT39435.1"/>
    </source>
</evidence>
<protein>
    <submittedName>
        <fullName evidence="1">Uncharacterized protein</fullName>
    </submittedName>
</protein>
<gene>
    <name evidence="1" type="ORF">B296_00059143</name>
</gene>
<name>A0A426XIX4_ENSVE</name>
<evidence type="ECO:0000313" key="2">
    <source>
        <dbReference type="Proteomes" id="UP000287651"/>
    </source>
</evidence>
<comment type="caution">
    <text evidence="1">The sequence shown here is derived from an EMBL/GenBank/DDBJ whole genome shotgun (WGS) entry which is preliminary data.</text>
</comment>